<evidence type="ECO:0000256" key="3">
    <source>
        <dbReference type="ARBA" id="ARBA00022741"/>
    </source>
</evidence>
<evidence type="ECO:0000256" key="2">
    <source>
        <dbReference type="ARBA" id="ARBA00022679"/>
    </source>
</evidence>
<evidence type="ECO:0000256" key="6">
    <source>
        <dbReference type="ARBA" id="ARBA00023251"/>
    </source>
</evidence>
<accession>A0A3G9IW69</accession>
<evidence type="ECO:0000256" key="5">
    <source>
        <dbReference type="ARBA" id="ARBA00022840"/>
    </source>
</evidence>
<evidence type="ECO:0000256" key="4">
    <source>
        <dbReference type="ARBA" id="ARBA00022777"/>
    </source>
</evidence>
<dbReference type="Proteomes" id="UP000275368">
    <property type="component" value="Chromosome"/>
</dbReference>
<dbReference type="PIRSF" id="PIRSF000706">
    <property type="entry name" value="Kanamycin_kin"/>
    <property type="match status" value="1"/>
</dbReference>
<reference evidence="7 8" key="1">
    <citation type="submission" date="2018-11" db="EMBL/GenBank/DDBJ databases">
        <title>Complete genome sequence of Paenibacillus baekrokdamisoli strain KCTC 33723.</title>
        <authorList>
            <person name="Kang S.W."/>
            <person name="Lee K.C."/>
            <person name="Kim K.K."/>
            <person name="Kim J.S."/>
            <person name="Kim D.S."/>
            <person name="Ko S.H."/>
            <person name="Yang S.H."/>
            <person name="Lee J.S."/>
        </authorList>
    </citation>
    <scope>NUCLEOTIDE SEQUENCE [LARGE SCALE GENOMIC DNA]</scope>
    <source>
        <strain evidence="7 8">KCTC 33723</strain>
    </source>
</reference>
<proteinExistence type="inferred from homology"/>
<dbReference type="Gene3D" id="3.90.1200.10">
    <property type="match status" value="1"/>
</dbReference>
<dbReference type="Gene3D" id="3.30.200.20">
    <property type="entry name" value="Phosphorylase Kinase, domain 1"/>
    <property type="match status" value="1"/>
</dbReference>
<keyword evidence="6" id="KW-0046">Antibiotic resistance</keyword>
<evidence type="ECO:0000313" key="7">
    <source>
        <dbReference type="EMBL" id="BBH22542.1"/>
    </source>
</evidence>
<dbReference type="RefSeq" id="WP_125660826.1">
    <property type="nucleotide sequence ID" value="NZ_AP019308.1"/>
</dbReference>
<keyword evidence="3" id="KW-0547">Nucleotide-binding</keyword>
<dbReference type="AlphaFoldDB" id="A0A3G9IW69"/>
<keyword evidence="8" id="KW-1185">Reference proteome</keyword>
<dbReference type="SUPFAM" id="SSF56112">
    <property type="entry name" value="Protein kinase-like (PK-like)"/>
    <property type="match status" value="1"/>
</dbReference>
<dbReference type="InterPro" id="IPR002575">
    <property type="entry name" value="Aminoglycoside_PTrfase"/>
</dbReference>
<dbReference type="GO" id="GO:0016301">
    <property type="term" value="F:kinase activity"/>
    <property type="evidence" value="ECO:0007669"/>
    <property type="project" value="UniProtKB-KW"/>
</dbReference>
<dbReference type="GO" id="GO:0005524">
    <property type="term" value="F:ATP binding"/>
    <property type="evidence" value="ECO:0007669"/>
    <property type="project" value="UniProtKB-KW"/>
</dbReference>
<protein>
    <submittedName>
        <fullName evidence="7">Putative aminoglycoside 3'-phosphotransferase</fullName>
    </submittedName>
</protein>
<dbReference type="GO" id="GO:0016773">
    <property type="term" value="F:phosphotransferase activity, alcohol group as acceptor"/>
    <property type="evidence" value="ECO:0007669"/>
    <property type="project" value="InterPro"/>
</dbReference>
<dbReference type="KEGG" id="pbk:Back11_38870"/>
<dbReference type="InterPro" id="IPR011009">
    <property type="entry name" value="Kinase-like_dom_sf"/>
</dbReference>
<sequence>MKRTEVSFDIEKLPLTIRQYINGATIYDSSCSENAKTLFVSGAERAFLKISKRGSLEREYKMTKFLHKHNFAPNAIAYESELDYDYLFTEAVNGEDGTAVLHIENPSKLACVFGEYLKMLHSLPTEGCPYDNRTNELLNESQIKGIDLSVMNEYNYSAIDNVVIHGDYCLPNIIMDNFSFKGFIDLGYGEVGDRHYDIYWGIWTLNYNLKTDRYRQLFLDAYGRSDIDEDGLNYFTKLIKLTD</sequence>
<dbReference type="EMBL" id="AP019308">
    <property type="protein sequence ID" value="BBH22542.1"/>
    <property type="molecule type" value="Genomic_DNA"/>
</dbReference>
<dbReference type="GO" id="GO:0046677">
    <property type="term" value="P:response to antibiotic"/>
    <property type="evidence" value="ECO:0007669"/>
    <property type="project" value="UniProtKB-KW"/>
</dbReference>
<evidence type="ECO:0000256" key="1">
    <source>
        <dbReference type="ARBA" id="ARBA00006219"/>
    </source>
</evidence>
<keyword evidence="4" id="KW-0418">Kinase</keyword>
<evidence type="ECO:0000313" key="8">
    <source>
        <dbReference type="Proteomes" id="UP000275368"/>
    </source>
</evidence>
<dbReference type="CDD" id="cd05150">
    <property type="entry name" value="APH"/>
    <property type="match status" value="1"/>
</dbReference>
<keyword evidence="5" id="KW-0067">ATP-binding</keyword>
<dbReference type="OrthoDB" id="3806873at2"/>
<keyword evidence="2 7" id="KW-0808">Transferase</keyword>
<dbReference type="Pfam" id="PF01636">
    <property type="entry name" value="APH"/>
    <property type="match status" value="1"/>
</dbReference>
<gene>
    <name evidence="7" type="primary">ymdC</name>
    <name evidence="7" type="ORF">Back11_38870</name>
</gene>
<dbReference type="InterPro" id="IPR024165">
    <property type="entry name" value="Kan/Strep_kinase"/>
</dbReference>
<name>A0A3G9IW69_9BACL</name>
<organism evidence="7 8">
    <name type="scientific">Paenibacillus baekrokdamisoli</name>
    <dbReference type="NCBI Taxonomy" id="1712516"/>
    <lineage>
        <taxon>Bacteria</taxon>
        <taxon>Bacillati</taxon>
        <taxon>Bacillota</taxon>
        <taxon>Bacilli</taxon>
        <taxon>Bacillales</taxon>
        <taxon>Paenibacillaceae</taxon>
        <taxon>Paenibacillus</taxon>
    </lineage>
</organism>
<comment type="similarity">
    <text evidence="1">Belongs to the aminoglycoside phosphotransferase family.</text>
</comment>